<keyword evidence="3" id="KW-1185">Reference proteome</keyword>
<gene>
    <name evidence="2" type="ORF">LNV07_21120</name>
</gene>
<dbReference type="Pfam" id="PF20067">
    <property type="entry name" value="SSL_N"/>
    <property type="match status" value="1"/>
</dbReference>
<dbReference type="Proteomes" id="UP001209701">
    <property type="component" value="Unassembled WGS sequence"/>
</dbReference>
<proteinExistence type="predicted"/>
<organism evidence="2 3">
    <name type="scientific">Roseateles oligotrophus</name>
    <dbReference type="NCBI Taxonomy" id="1769250"/>
    <lineage>
        <taxon>Bacteria</taxon>
        <taxon>Pseudomonadati</taxon>
        <taxon>Pseudomonadota</taxon>
        <taxon>Betaproteobacteria</taxon>
        <taxon>Burkholderiales</taxon>
        <taxon>Sphaerotilaceae</taxon>
        <taxon>Roseateles</taxon>
    </lineage>
</organism>
<comment type="caution">
    <text evidence="2">The sequence shown here is derived from an EMBL/GenBank/DDBJ whole genome shotgun (WGS) entry which is preliminary data.</text>
</comment>
<dbReference type="RefSeq" id="WP_263573184.1">
    <property type="nucleotide sequence ID" value="NZ_JAJIRN010000010.1"/>
</dbReference>
<feature type="chain" id="PRO_5045956976" description="Sugar lactone lactonase YvrE" evidence="1">
    <location>
        <begin position="30"/>
        <end position="337"/>
    </location>
</feature>
<reference evidence="2 3" key="1">
    <citation type="submission" date="2021-11" db="EMBL/GenBank/DDBJ databases">
        <authorList>
            <person name="Liang Q."/>
            <person name="Mou H."/>
            <person name="Liu Z."/>
        </authorList>
    </citation>
    <scope>NUCLEOTIDE SEQUENCE [LARGE SCALE GENOMIC DNA]</scope>
    <source>
        <strain evidence="2 3">CHU3</strain>
    </source>
</reference>
<accession>A0ABT2YKK7</accession>
<protein>
    <recommendedName>
        <fullName evidence="4">Sugar lactone lactonase YvrE</fullName>
    </recommendedName>
</protein>
<dbReference type="Gene3D" id="2.120.10.30">
    <property type="entry name" value="TolB, C-terminal domain"/>
    <property type="match status" value="1"/>
</dbReference>
<feature type="signal peptide" evidence="1">
    <location>
        <begin position="1"/>
        <end position="29"/>
    </location>
</feature>
<dbReference type="InterPro" id="IPR011042">
    <property type="entry name" value="6-blade_b-propeller_TolB-like"/>
</dbReference>
<evidence type="ECO:0000256" key="1">
    <source>
        <dbReference type="SAM" id="SignalP"/>
    </source>
</evidence>
<dbReference type="SUPFAM" id="SSF63829">
    <property type="entry name" value="Calcium-dependent phosphotriesterase"/>
    <property type="match status" value="1"/>
</dbReference>
<sequence>MVQQVSFTRLLITCALPLALMSASIRTTAAPRSQAQVLPLPADWYPESVAAGSDGSLYVGSWRQGAVLRLRPGARAGEVLVAPGSNGLANAQGLLVDAKRNALWVCSGNSGFTTVAQTPSALKRYELTTGKPVASYAMPDAGYCNDLVQDGPGNLYITDSFHPRILRLPVGASALQVWKDDPLLGGAGPYPGLNGIAFDGEHRLIVSLVVAVPYVLGISVGSDGAAGPVAPINAERMLNNVDAIRAVKPGQLILFESNAFGSRPFGGQISSARIDGEKLTLRPLVTGLNEPSSGAVLGGRVFFIESKYPLLTQSPNGEAGIPRGVPFDLQSLELPSE</sequence>
<evidence type="ECO:0008006" key="4">
    <source>
        <dbReference type="Google" id="ProtNLM"/>
    </source>
</evidence>
<dbReference type="EMBL" id="JAJIRN010000010">
    <property type="protein sequence ID" value="MCV2370593.1"/>
    <property type="molecule type" value="Genomic_DNA"/>
</dbReference>
<keyword evidence="1" id="KW-0732">Signal</keyword>
<evidence type="ECO:0000313" key="3">
    <source>
        <dbReference type="Proteomes" id="UP001209701"/>
    </source>
</evidence>
<name>A0ABT2YKK7_9BURK</name>
<evidence type="ECO:0000313" key="2">
    <source>
        <dbReference type="EMBL" id="MCV2370593.1"/>
    </source>
</evidence>